<comment type="caution">
    <text evidence="2">The sequence shown here is derived from an EMBL/GenBank/DDBJ whole genome shotgun (WGS) entry which is preliminary data.</text>
</comment>
<feature type="signal peptide" evidence="1">
    <location>
        <begin position="1"/>
        <end position="22"/>
    </location>
</feature>
<reference evidence="2 3" key="1">
    <citation type="submission" date="2024-04" db="EMBL/GenBank/DDBJ databases">
        <authorList>
            <consortium name="Genoscope - CEA"/>
            <person name="William W."/>
        </authorList>
    </citation>
    <scope>NUCLEOTIDE SEQUENCE [LARGE SCALE GENOMIC DNA]</scope>
</reference>
<accession>A0AAV2HQY7</accession>
<organism evidence="2 3">
    <name type="scientific">Lymnaea stagnalis</name>
    <name type="common">Great pond snail</name>
    <name type="synonym">Helix stagnalis</name>
    <dbReference type="NCBI Taxonomy" id="6523"/>
    <lineage>
        <taxon>Eukaryota</taxon>
        <taxon>Metazoa</taxon>
        <taxon>Spiralia</taxon>
        <taxon>Lophotrochozoa</taxon>
        <taxon>Mollusca</taxon>
        <taxon>Gastropoda</taxon>
        <taxon>Heterobranchia</taxon>
        <taxon>Euthyneura</taxon>
        <taxon>Panpulmonata</taxon>
        <taxon>Hygrophila</taxon>
        <taxon>Lymnaeoidea</taxon>
        <taxon>Lymnaeidae</taxon>
        <taxon>Lymnaea</taxon>
    </lineage>
</organism>
<feature type="chain" id="PRO_5043662734" description="DUF19 domain-containing protein" evidence="1">
    <location>
        <begin position="23"/>
        <end position="205"/>
    </location>
</feature>
<name>A0AAV2HQY7_LYMST</name>
<evidence type="ECO:0000313" key="2">
    <source>
        <dbReference type="EMBL" id="CAL1535847.1"/>
    </source>
</evidence>
<evidence type="ECO:0000256" key="1">
    <source>
        <dbReference type="SAM" id="SignalP"/>
    </source>
</evidence>
<keyword evidence="3" id="KW-1185">Reference proteome</keyword>
<sequence>MSCSWLFVLLLFICAEYLVVHCAARERGKKGCPELKKCLEPFPMLVDLLEKDKSGALATLTYGVLLDSVCSKQAALKLCLTTSPCHSFKQTYVGLAVNDTLEYICGEGRDALLSEAGCYSRDDFEWGTYQCSRTMRLETDIATLQDQAGKADKTRFCRVFDNLLKCIHVNVERTCSSKAANFTRSVFGKTIKAFAKKIGCPFFKL</sequence>
<evidence type="ECO:0000313" key="3">
    <source>
        <dbReference type="Proteomes" id="UP001497497"/>
    </source>
</evidence>
<protein>
    <recommendedName>
        <fullName evidence="4">DUF19 domain-containing protein</fullName>
    </recommendedName>
</protein>
<dbReference type="Proteomes" id="UP001497497">
    <property type="component" value="Unassembled WGS sequence"/>
</dbReference>
<dbReference type="EMBL" id="CAXITT010000212">
    <property type="protein sequence ID" value="CAL1535847.1"/>
    <property type="molecule type" value="Genomic_DNA"/>
</dbReference>
<gene>
    <name evidence="2" type="ORF">GSLYS_00009807001</name>
</gene>
<proteinExistence type="predicted"/>
<evidence type="ECO:0008006" key="4">
    <source>
        <dbReference type="Google" id="ProtNLM"/>
    </source>
</evidence>
<keyword evidence="1" id="KW-0732">Signal</keyword>
<dbReference type="AlphaFoldDB" id="A0AAV2HQY7"/>